<name>A0A0A3J8H2_9BACL</name>
<organism evidence="3 4">
    <name type="scientific">Ureibacillus massiliensis 4400831 = CIP 108448 = CCUG 49529</name>
    <dbReference type="NCBI Taxonomy" id="1211035"/>
    <lineage>
        <taxon>Bacteria</taxon>
        <taxon>Bacillati</taxon>
        <taxon>Bacillota</taxon>
        <taxon>Bacilli</taxon>
        <taxon>Bacillales</taxon>
        <taxon>Caryophanaceae</taxon>
        <taxon>Ureibacillus</taxon>
    </lineage>
</organism>
<dbReference type="Proteomes" id="UP000030595">
    <property type="component" value="Unassembled WGS sequence"/>
</dbReference>
<evidence type="ECO:0000256" key="2">
    <source>
        <dbReference type="SAM" id="Phobius"/>
    </source>
</evidence>
<keyword evidence="2" id="KW-1133">Transmembrane helix</keyword>
<keyword evidence="4" id="KW-1185">Reference proteome</keyword>
<keyword evidence="2" id="KW-0812">Transmembrane</keyword>
<gene>
    <name evidence="3" type="ORF">CD30_05350</name>
</gene>
<accession>A0A0A3J8H2</accession>
<dbReference type="Gene3D" id="1.10.287.4300">
    <property type="entry name" value="Stage III sporulation protein AH-like"/>
    <property type="match status" value="1"/>
</dbReference>
<protein>
    <submittedName>
        <fullName evidence="3">Stage III sporulation protein AH</fullName>
    </submittedName>
</protein>
<dbReference type="RefSeq" id="WP_036173416.1">
    <property type="nucleotide sequence ID" value="NZ_AVCZ01000006.1"/>
</dbReference>
<dbReference type="Pfam" id="PF12685">
    <property type="entry name" value="SpoIIIAH"/>
    <property type="match status" value="1"/>
</dbReference>
<evidence type="ECO:0000256" key="1">
    <source>
        <dbReference type="SAM" id="Coils"/>
    </source>
</evidence>
<feature type="transmembrane region" description="Helical" evidence="2">
    <location>
        <begin position="7"/>
        <end position="26"/>
    </location>
</feature>
<dbReference type="InterPro" id="IPR038503">
    <property type="entry name" value="SpoIIIAH_sf"/>
</dbReference>
<reference evidence="3 4" key="1">
    <citation type="submission" date="2014-02" db="EMBL/GenBank/DDBJ databases">
        <title>Draft genome sequence of Lysinibacillus massiliensis CCUG 49529.</title>
        <authorList>
            <person name="Zhang F."/>
            <person name="Wang G."/>
            <person name="Zhang L."/>
        </authorList>
    </citation>
    <scope>NUCLEOTIDE SEQUENCE [LARGE SCALE GENOMIC DNA]</scope>
    <source>
        <strain evidence="3 4">CCUG 49529</strain>
    </source>
</reference>
<keyword evidence="1" id="KW-0175">Coiled coil</keyword>
<dbReference type="eggNOG" id="ENOG50319VH">
    <property type="taxonomic scope" value="Bacteria"/>
</dbReference>
<sequence>MKVKRRTVWLLTLFSLAAVISVYYVFEGNRDVNLTTLFTEDTLEETSLMGVDGVTSTATTTESYLFDEMRMEISNERSQLRDQLTQKMASAEYTAEEKNEAFNEMNALIKQESSEAMLEMVIKSLGYSDALVRIEGEKAQVTVLTDELTTQQANEIIFKVRSELEEVQEVSVNPQTSYY</sequence>
<proteinExistence type="predicted"/>
<dbReference type="AlphaFoldDB" id="A0A0A3J8H2"/>
<dbReference type="EMBL" id="JPVQ01000006">
    <property type="protein sequence ID" value="KGR91483.1"/>
    <property type="molecule type" value="Genomic_DNA"/>
</dbReference>
<evidence type="ECO:0000313" key="3">
    <source>
        <dbReference type="EMBL" id="KGR91483.1"/>
    </source>
</evidence>
<dbReference type="InterPro" id="IPR024232">
    <property type="entry name" value="SpoIIIAH"/>
</dbReference>
<dbReference type="OrthoDB" id="2939102at2"/>
<comment type="caution">
    <text evidence="3">The sequence shown here is derived from an EMBL/GenBank/DDBJ whole genome shotgun (WGS) entry which is preliminary data.</text>
</comment>
<feature type="coiled-coil region" evidence="1">
    <location>
        <begin position="81"/>
        <end position="115"/>
    </location>
</feature>
<evidence type="ECO:0000313" key="4">
    <source>
        <dbReference type="Proteomes" id="UP000030595"/>
    </source>
</evidence>
<keyword evidence="2" id="KW-0472">Membrane</keyword>